<comment type="caution">
    <text evidence="3">The sequence shown here is derived from an EMBL/GenBank/DDBJ whole genome shotgun (WGS) entry which is preliminary data.</text>
</comment>
<evidence type="ECO:0000259" key="2">
    <source>
        <dbReference type="PROSITE" id="PS50405"/>
    </source>
</evidence>
<name>A0AAJ1BGN1_9GAMM</name>
<dbReference type="SFLD" id="SFLDS00019">
    <property type="entry name" value="Glutathione_Transferase_(cytos"/>
    <property type="match status" value="1"/>
</dbReference>
<dbReference type="PANTHER" id="PTHR44051:SF8">
    <property type="entry name" value="GLUTATHIONE S-TRANSFERASE GSTA"/>
    <property type="match status" value="1"/>
</dbReference>
<dbReference type="InterPro" id="IPR036249">
    <property type="entry name" value="Thioredoxin-like_sf"/>
</dbReference>
<feature type="domain" description="GST C-terminal" evidence="2">
    <location>
        <begin position="87"/>
        <end position="209"/>
    </location>
</feature>
<dbReference type="SFLD" id="SFLDG00358">
    <property type="entry name" value="Main_(cytGST)"/>
    <property type="match status" value="1"/>
</dbReference>
<dbReference type="InterPro" id="IPR004046">
    <property type="entry name" value="GST_C"/>
</dbReference>
<dbReference type="AlphaFoldDB" id="A0AAJ1BGN1"/>
<gene>
    <name evidence="3" type="ORF">MJ923_04125</name>
</gene>
<accession>A0AAJ1BGN1</accession>
<feature type="domain" description="GST N-terminal" evidence="1">
    <location>
        <begin position="1"/>
        <end position="81"/>
    </location>
</feature>
<keyword evidence="4" id="KW-1185">Reference proteome</keyword>
<dbReference type="Pfam" id="PF13409">
    <property type="entry name" value="GST_N_2"/>
    <property type="match status" value="1"/>
</dbReference>
<reference evidence="3 4" key="1">
    <citation type="submission" date="2022-02" db="EMBL/GenBank/DDBJ databases">
        <title>The genome sequence of Shewanella sp. 3B26.</title>
        <authorList>
            <person name="Du J."/>
        </authorList>
    </citation>
    <scope>NUCLEOTIDE SEQUENCE [LARGE SCALE GENOMIC DNA]</scope>
    <source>
        <strain evidence="3 4">3B26</strain>
    </source>
</reference>
<dbReference type="RefSeq" id="WP_240590006.1">
    <property type="nucleotide sequence ID" value="NZ_JAKUDL010000001.1"/>
</dbReference>
<dbReference type="Gene3D" id="3.40.30.10">
    <property type="entry name" value="Glutaredoxin"/>
    <property type="match status" value="1"/>
</dbReference>
<dbReference type="PROSITE" id="PS50404">
    <property type="entry name" value="GST_NTER"/>
    <property type="match status" value="1"/>
</dbReference>
<dbReference type="EMBL" id="JAKUDL010000001">
    <property type="protein sequence ID" value="MCH4293489.1"/>
    <property type="molecule type" value="Genomic_DNA"/>
</dbReference>
<dbReference type="InterPro" id="IPR010987">
    <property type="entry name" value="Glutathione-S-Trfase_C-like"/>
</dbReference>
<dbReference type="InterPro" id="IPR036282">
    <property type="entry name" value="Glutathione-S-Trfase_C_sf"/>
</dbReference>
<evidence type="ECO:0000313" key="3">
    <source>
        <dbReference type="EMBL" id="MCH4293489.1"/>
    </source>
</evidence>
<sequence length="209" mass="23591">MKILELAPTPSARRVGIFLAELGLDVPREQLDLRGGDNLTPEFKRKSVNGRIPVLALDDGTHICESVAICRYFDALHPSDQSLFGNSPLEQAQVEMWNRVLELNGLMVAFQAFRNLTGFFKDRERFVEAWGSESRERIIEFLPTLEARLEGRDFVAIDRFSIVDITGFVLIGFLPRLEIELTDAMPNIRRWHDAIAARPAVAALLASQQ</sequence>
<protein>
    <submittedName>
        <fullName evidence="3">Glutathione S-transferase</fullName>
    </submittedName>
</protein>
<organism evidence="3 4">
    <name type="scientific">Shewanella zhuhaiensis</name>
    <dbReference type="NCBI Taxonomy" id="2919576"/>
    <lineage>
        <taxon>Bacteria</taxon>
        <taxon>Pseudomonadati</taxon>
        <taxon>Pseudomonadota</taxon>
        <taxon>Gammaproteobacteria</taxon>
        <taxon>Alteromonadales</taxon>
        <taxon>Shewanellaceae</taxon>
        <taxon>Shewanella</taxon>
    </lineage>
</organism>
<dbReference type="SUPFAM" id="SSF52833">
    <property type="entry name" value="Thioredoxin-like"/>
    <property type="match status" value="1"/>
</dbReference>
<dbReference type="SUPFAM" id="SSF47616">
    <property type="entry name" value="GST C-terminal domain-like"/>
    <property type="match status" value="1"/>
</dbReference>
<dbReference type="InterPro" id="IPR040079">
    <property type="entry name" value="Glutathione_S-Trfase"/>
</dbReference>
<dbReference type="Gene3D" id="1.20.1050.10">
    <property type="match status" value="1"/>
</dbReference>
<dbReference type="CDD" id="cd03051">
    <property type="entry name" value="GST_N_GTT2_like"/>
    <property type="match status" value="1"/>
</dbReference>
<dbReference type="PANTHER" id="PTHR44051">
    <property type="entry name" value="GLUTATHIONE S-TRANSFERASE-RELATED"/>
    <property type="match status" value="1"/>
</dbReference>
<dbReference type="Pfam" id="PF00043">
    <property type="entry name" value="GST_C"/>
    <property type="match status" value="1"/>
</dbReference>
<dbReference type="Proteomes" id="UP001297581">
    <property type="component" value="Unassembled WGS sequence"/>
</dbReference>
<dbReference type="InterPro" id="IPR034345">
    <property type="entry name" value="Gtt2-like_N"/>
</dbReference>
<evidence type="ECO:0000259" key="1">
    <source>
        <dbReference type="PROSITE" id="PS50404"/>
    </source>
</evidence>
<evidence type="ECO:0000313" key="4">
    <source>
        <dbReference type="Proteomes" id="UP001297581"/>
    </source>
</evidence>
<proteinExistence type="predicted"/>
<dbReference type="InterPro" id="IPR004045">
    <property type="entry name" value="Glutathione_S-Trfase_N"/>
</dbReference>
<dbReference type="PROSITE" id="PS50405">
    <property type="entry name" value="GST_CTER"/>
    <property type="match status" value="1"/>
</dbReference>